<feature type="non-terminal residue" evidence="1">
    <location>
        <position position="69"/>
    </location>
</feature>
<gene>
    <name evidence="1" type="ORF">EZS27_043954</name>
</gene>
<sequence>MIHSDEIHFPYCHSNDLQKNGKSCTGEQRSEGVFHHHTEYPPNGRIFTAGRSESCSYGKHLYLLGSDMG</sequence>
<reference evidence="1" key="1">
    <citation type="submission" date="2019-03" db="EMBL/GenBank/DDBJ databases">
        <title>Single cell metagenomics reveals metabolic interactions within the superorganism composed of flagellate Streblomastix strix and complex community of Bacteroidetes bacteria on its surface.</title>
        <authorList>
            <person name="Treitli S.C."/>
            <person name="Kolisko M."/>
            <person name="Husnik F."/>
            <person name="Keeling P."/>
            <person name="Hampl V."/>
        </authorList>
    </citation>
    <scope>NUCLEOTIDE SEQUENCE</scope>
    <source>
        <strain evidence="1">STM</strain>
    </source>
</reference>
<organism evidence="1">
    <name type="scientific">termite gut metagenome</name>
    <dbReference type="NCBI Taxonomy" id="433724"/>
    <lineage>
        <taxon>unclassified sequences</taxon>
        <taxon>metagenomes</taxon>
        <taxon>organismal metagenomes</taxon>
    </lineage>
</organism>
<dbReference type="EMBL" id="SNRY01011547">
    <property type="protein sequence ID" value="KAA6304397.1"/>
    <property type="molecule type" value="Genomic_DNA"/>
</dbReference>
<comment type="caution">
    <text evidence="1">The sequence shown here is derived from an EMBL/GenBank/DDBJ whole genome shotgun (WGS) entry which is preliminary data.</text>
</comment>
<evidence type="ECO:0000313" key="1">
    <source>
        <dbReference type="EMBL" id="KAA6304397.1"/>
    </source>
</evidence>
<dbReference type="AlphaFoldDB" id="A0A5J4P4W2"/>
<proteinExistence type="predicted"/>
<name>A0A5J4P4W2_9ZZZZ</name>
<accession>A0A5J4P4W2</accession>
<protein>
    <submittedName>
        <fullName evidence="1">Uncharacterized protein</fullName>
    </submittedName>
</protein>